<reference evidence="9 10" key="1">
    <citation type="submission" date="2016-11" db="EMBL/GenBank/DDBJ databases">
        <authorList>
            <person name="Varghese N."/>
            <person name="Submissions S."/>
        </authorList>
    </citation>
    <scope>NUCLEOTIDE SEQUENCE [LARGE SCALE GENOMIC DNA]</scope>
    <source>
        <strain evidence="9 10">DSM 1</strain>
    </source>
</reference>
<dbReference type="NCBIfam" id="TIGR00231">
    <property type="entry name" value="small_GTP"/>
    <property type="match status" value="1"/>
</dbReference>
<dbReference type="InterPro" id="IPR047872">
    <property type="entry name" value="EFG_IV"/>
</dbReference>
<dbReference type="InterPro" id="IPR000795">
    <property type="entry name" value="T_Tr_GTP-bd_dom"/>
</dbReference>
<dbReference type="CDD" id="cd16262">
    <property type="entry name" value="EFG_III"/>
    <property type="match status" value="1"/>
</dbReference>
<dbReference type="FunFam" id="2.40.30.10:FF:000006">
    <property type="entry name" value="Elongation factor G"/>
    <property type="match status" value="1"/>
</dbReference>
<feature type="binding site" evidence="7">
    <location>
        <begin position="135"/>
        <end position="138"/>
    </location>
    <ligand>
        <name>GTP</name>
        <dbReference type="ChEBI" id="CHEBI:37565"/>
    </ligand>
</feature>
<dbReference type="InterPro" id="IPR009022">
    <property type="entry name" value="EFG_III"/>
</dbReference>
<dbReference type="InterPro" id="IPR053905">
    <property type="entry name" value="EF-G-like_DII"/>
</dbReference>
<dbReference type="InterPro" id="IPR035649">
    <property type="entry name" value="EFG_V"/>
</dbReference>
<dbReference type="PANTHER" id="PTHR43261">
    <property type="entry name" value="TRANSLATION ELONGATION FACTOR G-RELATED"/>
    <property type="match status" value="1"/>
</dbReference>
<dbReference type="InterPro" id="IPR005225">
    <property type="entry name" value="Small_GTP-bd"/>
</dbReference>
<dbReference type="PROSITE" id="PS51722">
    <property type="entry name" value="G_TR_2"/>
    <property type="match status" value="1"/>
</dbReference>
<name>A0A8B4BTW4_HEYCO</name>
<evidence type="ECO:0000313" key="10">
    <source>
        <dbReference type="Proteomes" id="UP000184029"/>
    </source>
</evidence>
<comment type="caution">
    <text evidence="9">The sequence shown here is derived from an EMBL/GenBank/DDBJ whole genome shotgun (WGS) entry which is preliminary data.</text>
</comment>
<dbReference type="InterPro" id="IPR041095">
    <property type="entry name" value="EFG_II"/>
</dbReference>
<dbReference type="Gene3D" id="3.30.70.240">
    <property type="match status" value="1"/>
</dbReference>
<keyword evidence="7" id="KW-0963">Cytoplasm</keyword>
<protein>
    <recommendedName>
        <fullName evidence="2 7">Elongation factor G</fullName>
        <shortName evidence="7">EF-G</shortName>
    </recommendedName>
</protein>
<dbReference type="InterPro" id="IPR000640">
    <property type="entry name" value="EFG_V-like"/>
</dbReference>
<dbReference type="FunFam" id="3.40.50.300:FF:000029">
    <property type="entry name" value="Elongation factor G"/>
    <property type="match status" value="1"/>
</dbReference>
<feature type="binding site" evidence="7">
    <location>
        <begin position="17"/>
        <end position="24"/>
    </location>
    <ligand>
        <name>GTP</name>
        <dbReference type="ChEBI" id="CHEBI:37565"/>
    </ligand>
</feature>
<dbReference type="InterPro" id="IPR035647">
    <property type="entry name" value="EFG_III/V"/>
</dbReference>
<dbReference type="GeneID" id="29813799"/>
<dbReference type="GO" id="GO:0005737">
    <property type="term" value="C:cytoplasm"/>
    <property type="evidence" value="ECO:0007669"/>
    <property type="project" value="UniProtKB-SubCell"/>
</dbReference>
<dbReference type="GO" id="GO:0003746">
    <property type="term" value="F:translation elongation factor activity"/>
    <property type="evidence" value="ECO:0007669"/>
    <property type="project" value="UniProtKB-UniRule"/>
</dbReference>
<keyword evidence="6 7" id="KW-0342">GTP-binding</keyword>
<dbReference type="NCBIfam" id="NF009381">
    <property type="entry name" value="PRK12740.1-5"/>
    <property type="match status" value="1"/>
</dbReference>
<comment type="similarity">
    <text evidence="1 7">Belongs to the TRAFAC class translation factor GTPase superfamily. Classic translation factor GTPase family. EF-G/EF-2 subfamily.</text>
</comment>
<dbReference type="AlphaFoldDB" id="A0A8B4BTW4"/>
<dbReference type="Gene3D" id="3.30.230.10">
    <property type="match status" value="1"/>
</dbReference>
<comment type="function">
    <text evidence="7">Catalyzes the GTP-dependent ribosomal translocation step during translation elongation. During this step, the ribosome changes from the pre-translocational (PRE) to the post-translocational (POST) state as the newly formed A-site-bound peptidyl-tRNA and P-site-bound deacylated tRNA move to the P and E sites, respectively. Catalyzes the coordinated movement of the two tRNA molecules, the mRNA and conformational changes in the ribosome.</text>
</comment>
<dbReference type="CDD" id="cd03713">
    <property type="entry name" value="EFG_mtEFG_C"/>
    <property type="match status" value="1"/>
</dbReference>
<dbReference type="SUPFAM" id="SSF54211">
    <property type="entry name" value="Ribosomal protein S5 domain 2-like"/>
    <property type="match status" value="1"/>
</dbReference>
<dbReference type="Pfam" id="PF14492">
    <property type="entry name" value="EFG_III"/>
    <property type="match status" value="1"/>
</dbReference>
<dbReference type="HAMAP" id="MF_00054_B">
    <property type="entry name" value="EF_G_EF_2_B"/>
    <property type="match status" value="1"/>
</dbReference>
<evidence type="ECO:0000256" key="2">
    <source>
        <dbReference type="ARBA" id="ARBA00017872"/>
    </source>
</evidence>
<dbReference type="Proteomes" id="UP000184029">
    <property type="component" value="Unassembled WGS sequence"/>
</dbReference>
<dbReference type="FunFam" id="3.30.230.10:FF:000003">
    <property type="entry name" value="Elongation factor G"/>
    <property type="match status" value="1"/>
</dbReference>
<dbReference type="Pfam" id="PF00009">
    <property type="entry name" value="GTP_EFTU"/>
    <property type="match status" value="1"/>
</dbReference>
<dbReference type="NCBIfam" id="NF009379">
    <property type="entry name" value="PRK12740.1-3"/>
    <property type="match status" value="1"/>
</dbReference>
<dbReference type="Pfam" id="PF03764">
    <property type="entry name" value="EFG_IV"/>
    <property type="match status" value="1"/>
</dbReference>
<evidence type="ECO:0000313" key="9">
    <source>
        <dbReference type="EMBL" id="SHF25857.1"/>
    </source>
</evidence>
<keyword evidence="3 7" id="KW-0547">Nucleotide-binding</keyword>
<gene>
    <name evidence="7" type="primary">fusA</name>
    <name evidence="9" type="ORF">SAMN02745208_01672</name>
</gene>
<dbReference type="EMBL" id="FQUB01000029">
    <property type="protein sequence ID" value="SHF25857.1"/>
    <property type="molecule type" value="Genomic_DNA"/>
</dbReference>
<dbReference type="InterPro" id="IPR009000">
    <property type="entry name" value="Transl_B-barrel_sf"/>
</dbReference>
<dbReference type="SUPFAM" id="SSF54980">
    <property type="entry name" value="EF-G C-terminal domain-like"/>
    <property type="match status" value="2"/>
</dbReference>
<dbReference type="FunFam" id="3.30.70.240:FF:000001">
    <property type="entry name" value="Elongation factor G"/>
    <property type="match status" value="1"/>
</dbReference>
<dbReference type="Pfam" id="PF22042">
    <property type="entry name" value="EF-G_D2"/>
    <property type="match status" value="1"/>
</dbReference>
<evidence type="ECO:0000259" key="8">
    <source>
        <dbReference type="PROSITE" id="PS51722"/>
    </source>
</evidence>
<dbReference type="GO" id="GO:0003924">
    <property type="term" value="F:GTPase activity"/>
    <property type="evidence" value="ECO:0007669"/>
    <property type="project" value="InterPro"/>
</dbReference>
<dbReference type="InterPro" id="IPR004540">
    <property type="entry name" value="Transl_elong_EFG/EF2"/>
</dbReference>
<dbReference type="PROSITE" id="PS00301">
    <property type="entry name" value="G_TR_1"/>
    <property type="match status" value="1"/>
</dbReference>
<sequence length="692" mass="76948">MPREFSLEKTRNIGIMAHIDAGKTTTTERILYYTGRIHKIGETHEGASQMDWMEQEQERGITITSAATTAQWKDHRINIIDTPGHVDFTVEVERSLRVLDGAVAVLDAQSGVEPQTETVWRQATTYGVPRIVFVNKMDKIGADFLYSVSTLHDRLQANAHPVQLPIGAEDNFVGIIDLIEMNATFYGDDLGTKIEVREIPDEYRDQAEEYHEKLLEAVAEVDEDIMEKYLGGEEISKEELKAAIRKATCNVEFFPVLCGSAFKNKGVQLMLDAVVDYLPAPTDVPSIKGTLPDTGEEVFRHSSDDEPFSALAFKVMTDPFVGKLTFFRVYSGTLSAGSYVKNSTKNKRERIGRILQMHANHRKEIDMVYAGDIAAAVGLKDTTTGDTLCDDNNPVILESMEFPEPVIQLSVEPKSKADQDKMTTALQKLQEEDPTFRAHTDPETGQTIIEGMGELHLDIIVDRMKREFKVEANIGAPQVAYRETFRKSAKVQGKFVRQSGGRGQYGDVWIEFSPNEEGKGFEFENAIVGGVVPREYIPAIQSGLEDAMQRGVLAGYPLVDIKAKLYDGSYHDVDSSEMAFKVAASLALKNAASKCDPVLLEPVMKVEIVIPEEYLGDIMGQVTARRGRVEGMEARGNAQVVRAMVPLSEMFGYATALRSSTQGRGVFTMTFDHYEEVPKSIAEEIIKKNKGE</sequence>
<dbReference type="Gene3D" id="3.40.50.300">
    <property type="entry name" value="P-loop containing nucleotide triphosphate hydrolases"/>
    <property type="match status" value="1"/>
</dbReference>
<evidence type="ECO:0000256" key="6">
    <source>
        <dbReference type="ARBA" id="ARBA00023134"/>
    </source>
</evidence>
<dbReference type="NCBIfam" id="NF009891">
    <property type="entry name" value="PRK13351.1-1"/>
    <property type="match status" value="1"/>
</dbReference>
<evidence type="ECO:0000256" key="1">
    <source>
        <dbReference type="ARBA" id="ARBA00005870"/>
    </source>
</evidence>
<dbReference type="CDD" id="cd01434">
    <property type="entry name" value="EFG_mtEFG1_IV"/>
    <property type="match status" value="1"/>
</dbReference>
<dbReference type="Pfam" id="PF00679">
    <property type="entry name" value="EFG_C"/>
    <property type="match status" value="1"/>
</dbReference>
<accession>A0A8B4BTW4</accession>
<feature type="domain" description="Tr-type G" evidence="8">
    <location>
        <begin position="8"/>
        <end position="282"/>
    </location>
</feature>
<dbReference type="GO" id="GO:0005525">
    <property type="term" value="F:GTP binding"/>
    <property type="evidence" value="ECO:0007669"/>
    <property type="project" value="UniProtKB-UniRule"/>
</dbReference>
<evidence type="ECO:0000256" key="7">
    <source>
        <dbReference type="HAMAP-Rule" id="MF_00054"/>
    </source>
</evidence>
<dbReference type="InterPro" id="IPR031157">
    <property type="entry name" value="G_TR_CS"/>
</dbReference>
<evidence type="ECO:0000256" key="5">
    <source>
        <dbReference type="ARBA" id="ARBA00022917"/>
    </source>
</evidence>
<dbReference type="CDD" id="cd01886">
    <property type="entry name" value="EF-G"/>
    <property type="match status" value="1"/>
</dbReference>
<dbReference type="PRINTS" id="PR00315">
    <property type="entry name" value="ELONGATNFCT"/>
</dbReference>
<dbReference type="GO" id="GO:0032790">
    <property type="term" value="P:ribosome disassembly"/>
    <property type="evidence" value="ECO:0007669"/>
    <property type="project" value="TreeGrafter"/>
</dbReference>
<dbReference type="InterPro" id="IPR020568">
    <property type="entry name" value="Ribosomal_Su5_D2-typ_SF"/>
</dbReference>
<dbReference type="Gene3D" id="2.40.30.10">
    <property type="entry name" value="Translation factors"/>
    <property type="match status" value="1"/>
</dbReference>
<dbReference type="RefSeq" id="WP_017554004.1">
    <property type="nucleotide sequence ID" value="NZ_ALAS01000098.1"/>
</dbReference>
<dbReference type="SMART" id="SM00838">
    <property type="entry name" value="EFG_C"/>
    <property type="match status" value="1"/>
</dbReference>
<dbReference type="SUPFAM" id="SSF52540">
    <property type="entry name" value="P-loop containing nucleoside triphosphate hydrolases"/>
    <property type="match status" value="1"/>
</dbReference>
<keyword evidence="4 7" id="KW-0251">Elongation factor</keyword>
<dbReference type="KEGG" id="bcoa:BF29_2413"/>
<proteinExistence type="inferred from homology"/>
<evidence type="ECO:0000256" key="3">
    <source>
        <dbReference type="ARBA" id="ARBA00022741"/>
    </source>
</evidence>
<dbReference type="InterPro" id="IPR014721">
    <property type="entry name" value="Ribsml_uS5_D2-typ_fold_subgr"/>
</dbReference>
<dbReference type="FunFam" id="3.30.70.870:FF:000001">
    <property type="entry name" value="Elongation factor G"/>
    <property type="match status" value="1"/>
</dbReference>
<dbReference type="CDD" id="cd04088">
    <property type="entry name" value="EFG_mtEFG_II"/>
    <property type="match status" value="1"/>
</dbReference>
<dbReference type="NCBIfam" id="TIGR00484">
    <property type="entry name" value="EF-G"/>
    <property type="match status" value="1"/>
</dbReference>
<dbReference type="InterPro" id="IPR027417">
    <property type="entry name" value="P-loop_NTPase"/>
</dbReference>
<organism evidence="9 10">
    <name type="scientific">Heyndrickxia coagulans DSM 1 = ATCC 7050</name>
    <dbReference type="NCBI Taxonomy" id="1121088"/>
    <lineage>
        <taxon>Bacteria</taxon>
        <taxon>Bacillati</taxon>
        <taxon>Bacillota</taxon>
        <taxon>Bacilli</taxon>
        <taxon>Bacillales</taxon>
        <taxon>Bacillaceae</taxon>
        <taxon>Heyndrickxia</taxon>
    </lineage>
</organism>
<dbReference type="PANTHER" id="PTHR43261:SF1">
    <property type="entry name" value="RIBOSOME-RELEASING FACTOR 2, MITOCHONDRIAL"/>
    <property type="match status" value="1"/>
</dbReference>
<keyword evidence="5 7" id="KW-0648">Protein biosynthesis</keyword>
<dbReference type="SUPFAM" id="SSF50447">
    <property type="entry name" value="Translation proteins"/>
    <property type="match status" value="1"/>
</dbReference>
<dbReference type="SMART" id="SM00889">
    <property type="entry name" value="EFG_IV"/>
    <property type="match status" value="1"/>
</dbReference>
<dbReference type="Gene3D" id="3.30.70.870">
    <property type="entry name" value="Elongation Factor G (Translational Gtpase), domain 3"/>
    <property type="match status" value="1"/>
</dbReference>
<dbReference type="InterPro" id="IPR005517">
    <property type="entry name" value="Transl_elong_EFG/EF2_IV"/>
</dbReference>
<feature type="binding site" evidence="7">
    <location>
        <begin position="81"/>
        <end position="85"/>
    </location>
    <ligand>
        <name>GTP</name>
        <dbReference type="ChEBI" id="CHEBI:37565"/>
    </ligand>
</feature>
<evidence type="ECO:0000256" key="4">
    <source>
        <dbReference type="ARBA" id="ARBA00022768"/>
    </source>
</evidence>
<comment type="subcellular location">
    <subcellularLocation>
        <location evidence="7">Cytoplasm</location>
    </subcellularLocation>
</comment>